<organism evidence="2 3">
    <name type="scientific">Methylomusa anaerophila</name>
    <dbReference type="NCBI Taxonomy" id="1930071"/>
    <lineage>
        <taxon>Bacteria</taxon>
        <taxon>Bacillati</taxon>
        <taxon>Bacillota</taxon>
        <taxon>Negativicutes</taxon>
        <taxon>Selenomonadales</taxon>
        <taxon>Sporomusaceae</taxon>
        <taxon>Methylomusa</taxon>
    </lineage>
</organism>
<dbReference type="Pfam" id="PF05685">
    <property type="entry name" value="Uma2"/>
    <property type="match status" value="1"/>
</dbReference>
<protein>
    <recommendedName>
        <fullName evidence="1">Putative restriction endonuclease domain-containing protein</fullName>
    </recommendedName>
</protein>
<dbReference type="InterPro" id="IPR012296">
    <property type="entry name" value="Nuclease_put_TT1808"/>
</dbReference>
<dbReference type="PANTHER" id="PTHR36558">
    <property type="entry name" value="GLR1098 PROTEIN"/>
    <property type="match status" value="1"/>
</dbReference>
<dbReference type="InterPro" id="IPR008538">
    <property type="entry name" value="Uma2"/>
</dbReference>
<dbReference type="RefSeq" id="WP_126306305.1">
    <property type="nucleotide sequence ID" value="NZ_AP018449.1"/>
</dbReference>
<dbReference type="PANTHER" id="PTHR36558:SF1">
    <property type="entry name" value="RESTRICTION ENDONUCLEASE DOMAIN-CONTAINING PROTEIN-RELATED"/>
    <property type="match status" value="1"/>
</dbReference>
<sequence>MNHTARKDDKTYTYKDYLTWPEGEHWEIIDGVAYAMSPAPGRQHQEISGNLFIELGNYLKGKRCKIYAAPFDVRLPRQGETEDATATVVQPDITIVCDPDKLDNKGCKGSPDLIIEILSPATASRDVIRKRRLYEANGVAEYWIVDPSNQIITRFNLDDDLSRYRQAEFFSREDTISPIIFPELQINLEDIFPKLEEQS</sequence>
<evidence type="ECO:0000313" key="2">
    <source>
        <dbReference type="EMBL" id="BBB89929.1"/>
    </source>
</evidence>
<dbReference type="AlphaFoldDB" id="A0A348AFT1"/>
<evidence type="ECO:0000259" key="1">
    <source>
        <dbReference type="Pfam" id="PF05685"/>
    </source>
</evidence>
<dbReference type="Gene3D" id="3.90.1570.10">
    <property type="entry name" value="tt1808, chain A"/>
    <property type="match status" value="1"/>
</dbReference>
<reference evidence="2 3" key="1">
    <citation type="journal article" date="2018" name="Int. J. Syst. Evol. Microbiol.">
        <title>Methylomusa anaerophila gen. nov., sp. nov., an anaerobic methanol-utilizing bacterium isolated from a microbial fuel cell.</title>
        <authorList>
            <person name="Amano N."/>
            <person name="Yamamuro A."/>
            <person name="Miyahara M."/>
            <person name="Kouzuma A."/>
            <person name="Abe T."/>
            <person name="Watanabe K."/>
        </authorList>
    </citation>
    <scope>NUCLEOTIDE SEQUENCE [LARGE SCALE GENOMIC DNA]</scope>
    <source>
        <strain evidence="2 3">MMFC1</strain>
    </source>
</reference>
<gene>
    <name evidence="2" type="ORF">MAMMFC1_00569</name>
</gene>
<evidence type="ECO:0000313" key="3">
    <source>
        <dbReference type="Proteomes" id="UP000276437"/>
    </source>
</evidence>
<dbReference type="Proteomes" id="UP000276437">
    <property type="component" value="Chromosome"/>
</dbReference>
<dbReference type="SUPFAM" id="SSF52980">
    <property type="entry name" value="Restriction endonuclease-like"/>
    <property type="match status" value="1"/>
</dbReference>
<proteinExistence type="predicted"/>
<dbReference type="EMBL" id="AP018449">
    <property type="protein sequence ID" value="BBB89929.1"/>
    <property type="molecule type" value="Genomic_DNA"/>
</dbReference>
<feature type="domain" description="Putative restriction endonuclease" evidence="1">
    <location>
        <begin position="15"/>
        <end position="188"/>
    </location>
</feature>
<dbReference type="KEGG" id="mana:MAMMFC1_00569"/>
<accession>A0A348AFT1</accession>
<dbReference type="OrthoDB" id="9798254at2"/>
<name>A0A348AFT1_9FIRM</name>
<dbReference type="InterPro" id="IPR011335">
    <property type="entry name" value="Restrct_endonuc-II-like"/>
</dbReference>
<keyword evidence="3" id="KW-1185">Reference proteome</keyword>
<dbReference type="CDD" id="cd06260">
    <property type="entry name" value="DUF820-like"/>
    <property type="match status" value="1"/>
</dbReference>